<feature type="transmembrane region" description="Helical" evidence="10">
    <location>
        <begin position="67"/>
        <end position="85"/>
    </location>
</feature>
<dbReference type="InterPro" id="IPR004338">
    <property type="entry name" value="NqrB/RnfD"/>
</dbReference>
<reference evidence="11" key="1">
    <citation type="submission" date="2020-12" db="EMBL/GenBank/DDBJ databases">
        <title>Clostridium thailandense sp. nov., a novel acetogenic bacterium isolated from peat land soil in Thailand.</title>
        <authorList>
            <person name="Chaikitkaew S."/>
            <person name="Birkeland N.K."/>
        </authorList>
    </citation>
    <scope>NUCLEOTIDE SEQUENCE</scope>
    <source>
        <strain evidence="11">PL3</strain>
    </source>
</reference>
<comment type="cofactor">
    <cofactor evidence="10">
        <name>FMN</name>
        <dbReference type="ChEBI" id="CHEBI:58210"/>
    </cofactor>
</comment>
<proteinExistence type="inferred from homology"/>
<evidence type="ECO:0000256" key="3">
    <source>
        <dbReference type="ARBA" id="ARBA00022630"/>
    </source>
</evidence>
<keyword evidence="2 10" id="KW-0597">Phosphoprotein</keyword>
<keyword evidence="5 10" id="KW-0812">Transmembrane</keyword>
<evidence type="ECO:0000256" key="2">
    <source>
        <dbReference type="ARBA" id="ARBA00022553"/>
    </source>
</evidence>
<evidence type="ECO:0000256" key="9">
    <source>
        <dbReference type="ARBA" id="ARBA00023136"/>
    </source>
</evidence>
<keyword evidence="12" id="KW-1185">Reference proteome</keyword>
<keyword evidence="7 10" id="KW-0249">Electron transport</keyword>
<comment type="caution">
    <text evidence="10">Lacks conserved residue(s) required for the propagation of feature annotation.</text>
</comment>
<keyword evidence="1 10" id="KW-0813">Transport</keyword>
<evidence type="ECO:0000256" key="1">
    <source>
        <dbReference type="ARBA" id="ARBA00022448"/>
    </source>
</evidence>
<comment type="similarity">
    <text evidence="10">Belongs to the NqrB/RnfD family.</text>
</comment>
<feature type="modified residue" description="FMN phosphoryl threonine" evidence="10">
    <location>
        <position position="178"/>
    </location>
</feature>
<dbReference type="PANTHER" id="PTHR30578:SF0">
    <property type="entry name" value="ION-TRANSLOCATING OXIDOREDUCTASE COMPLEX SUBUNIT D"/>
    <property type="match status" value="1"/>
</dbReference>
<evidence type="ECO:0000256" key="10">
    <source>
        <dbReference type="HAMAP-Rule" id="MF_00462"/>
    </source>
</evidence>
<feature type="transmembrane region" description="Helical" evidence="10">
    <location>
        <begin position="92"/>
        <end position="109"/>
    </location>
</feature>
<comment type="function">
    <text evidence="10">Part of a membrane-bound complex that couples electron transfer with translocation of ions across the membrane.</text>
</comment>
<evidence type="ECO:0000256" key="7">
    <source>
        <dbReference type="ARBA" id="ARBA00022982"/>
    </source>
</evidence>
<dbReference type="RefSeq" id="WP_218323865.1">
    <property type="nucleotide sequence ID" value="NZ_JAEEGC010000208.1"/>
</dbReference>
<keyword evidence="6 10" id="KW-1278">Translocase</keyword>
<evidence type="ECO:0000256" key="8">
    <source>
        <dbReference type="ARBA" id="ARBA00022989"/>
    </source>
</evidence>
<evidence type="ECO:0000256" key="5">
    <source>
        <dbReference type="ARBA" id="ARBA00022692"/>
    </source>
</evidence>
<dbReference type="GO" id="GO:0022900">
    <property type="term" value="P:electron transport chain"/>
    <property type="evidence" value="ECO:0007669"/>
    <property type="project" value="UniProtKB-UniRule"/>
</dbReference>
<evidence type="ECO:0000313" key="12">
    <source>
        <dbReference type="Proteomes" id="UP000694308"/>
    </source>
</evidence>
<dbReference type="EMBL" id="JAEEGC010000208">
    <property type="protein sequence ID" value="MBV7276786.1"/>
    <property type="molecule type" value="Genomic_DNA"/>
</dbReference>
<dbReference type="Proteomes" id="UP000694308">
    <property type="component" value="Unassembled WGS sequence"/>
</dbReference>
<keyword evidence="8 10" id="KW-1133">Transmembrane helix</keyword>
<comment type="subcellular location">
    <subcellularLocation>
        <location evidence="10">Cell membrane</location>
        <topology evidence="10">Multi-pass membrane protein</topology>
    </subcellularLocation>
</comment>
<dbReference type="GO" id="GO:0005886">
    <property type="term" value="C:plasma membrane"/>
    <property type="evidence" value="ECO:0007669"/>
    <property type="project" value="UniProtKB-SubCell"/>
</dbReference>
<dbReference type="Pfam" id="PF03116">
    <property type="entry name" value="NQR2_RnfD_RnfE"/>
    <property type="match status" value="1"/>
</dbReference>
<evidence type="ECO:0000313" key="11">
    <source>
        <dbReference type="EMBL" id="MBV7276786.1"/>
    </source>
</evidence>
<protein>
    <recommendedName>
        <fullName evidence="10">Ion-translocating oxidoreductase complex subunit D</fullName>
        <ecNumber evidence="10">7.-.-.-</ecNumber>
    </recommendedName>
    <alternativeName>
        <fullName evidence="10">Rnf electron transport complex subunit D</fullName>
    </alternativeName>
</protein>
<feature type="transmembrane region" description="Helical" evidence="10">
    <location>
        <begin position="234"/>
        <end position="253"/>
    </location>
</feature>
<name>A0A949WU02_9CLOT</name>
<keyword evidence="10" id="KW-1003">Cell membrane</keyword>
<evidence type="ECO:0000256" key="4">
    <source>
        <dbReference type="ARBA" id="ARBA00022643"/>
    </source>
</evidence>
<keyword evidence="3 10" id="KW-0285">Flavoprotein</keyword>
<feature type="transmembrane region" description="Helical" evidence="10">
    <location>
        <begin position="265"/>
        <end position="282"/>
    </location>
</feature>
<dbReference type="NCBIfam" id="TIGR01946">
    <property type="entry name" value="rnfD"/>
    <property type="match status" value="1"/>
</dbReference>
<sequence length="345" mass="37206">MSAEVVKENNVNTRLKEKEAETKESLFTVSCSPHIRSEESISSIMWKVNLAAAPAALFGIYNFGIPALETLLIGIISAVIFEYAVEKFRNKPITISDGSAFLTGLLMAMCLPPSLPWYVTILGSFIAIVVAKHSMGGLGYNIFNPAHIGRAAIMVSYPVAMTTWTKMTTAVDTVSSATPLGILKLQGYQKLVETFGGTPNMYKALFIGTRNGSIGETSTILLILGGAYLIYKKYINWQVPVCMIGTVGILTWAFGPAGMFTGDPIFHMMAGGLVIGAFFMATDMVTIPITIKGQIIFAVGAGMLTTLIRLTGGYPEGVCYSILLMNALTPLIDRLCQPVKFGARR</sequence>
<dbReference type="InterPro" id="IPR011303">
    <property type="entry name" value="RnfD_bac"/>
</dbReference>
<keyword evidence="9 10" id="KW-0472">Membrane</keyword>
<organism evidence="11 12">
    <name type="scientific">Clostridium thailandense</name>
    <dbReference type="NCBI Taxonomy" id="2794346"/>
    <lineage>
        <taxon>Bacteria</taxon>
        <taxon>Bacillati</taxon>
        <taxon>Bacillota</taxon>
        <taxon>Clostridia</taxon>
        <taxon>Eubacteriales</taxon>
        <taxon>Clostridiaceae</taxon>
        <taxon>Clostridium</taxon>
    </lineage>
</organism>
<dbReference type="HAMAP" id="MF_00462">
    <property type="entry name" value="RsxD_RnfD"/>
    <property type="match status" value="1"/>
</dbReference>
<dbReference type="AlphaFoldDB" id="A0A949WU02"/>
<evidence type="ECO:0000256" key="6">
    <source>
        <dbReference type="ARBA" id="ARBA00022967"/>
    </source>
</evidence>
<dbReference type="EC" id="7.-.-.-" evidence="10"/>
<gene>
    <name evidence="10" type="primary">rnfD</name>
    <name evidence="11" type="ORF">I6U48_28335</name>
</gene>
<dbReference type="GO" id="GO:0055085">
    <property type="term" value="P:transmembrane transport"/>
    <property type="evidence" value="ECO:0007669"/>
    <property type="project" value="InterPro"/>
</dbReference>
<comment type="subunit">
    <text evidence="10">The complex is composed of six subunits: RnfA, RnfB, RnfC, RnfD, RnfE and RnfG.</text>
</comment>
<dbReference type="PANTHER" id="PTHR30578">
    <property type="entry name" value="ELECTRON TRANSPORT COMPLEX PROTEIN RNFD"/>
    <property type="match status" value="1"/>
</dbReference>
<accession>A0A949WU02</accession>
<comment type="caution">
    <text evidence="11">The sequence shown here is derived from an EMBL/GenBank/DDBJ whole genome shotgun (WGS) entry which is preliminary data.</text>
</comment>
<keyword evidence="4 10" id="KW-0288">FMN</keyword>